<dbReference type="InterPro" id="IPR045074">
    <property type="entry name" value="GST_C_Tau"/>
</dbReference>
<evidence type="ECO:0000256" key="3">
    <source>
        <dbReference type="RuleBase" id="RU369102"/>
    </source>
</evidence>
<feature type="domain" description="GST C-terminal" evidence="5">
    <location>
        <begin position="90"/>
        <end position="219"/>
    </location>
</feature>
<dbReference type="CDD" id="cd03185">
    <property type="entry name" value="GST_C_Tau"/>
    <property type="match status" value="1"/>
</dbReference>
<dbReference type="PANTHER" id="PTHR11260">
    <property type="entry name" value="GLUTATHIONE S-TRANSFERASE, GST, SUPERFAMILY, GST DOMAIN CONTAINING"/>
    <property type="match status" value="1"/>
</dbReference>
<dbReference type="Pfam" id="PF02798">
    <property type="entry name" value="GST_N"/>
    <property type="match status" value="1"/>
</dbReference>
<dbReference type="SUPFAM" id="SSF47616">
    <property type="entry name" value="GST C-terminal domain-like"/>
    <property type="match status" value="1"/>
</dbReference>
<dbReference type="PROSITE" id="PS50405">
    <property type="entry name" value="GST_CTER"/>
    <property type="match status" value="1"/>
</dbReference>
<dbReference type="EC" id="2.5.1.18" evidence="3"/>
<evidence type="ECO:0000313" key="6">
    <source>
        <dbReference type="EMBL" id="KAK9925997.1"/>
    </source>
</evidence>
<dbReference type="SFLD" id="SFLDS00019">
    <property type="entry name" value="Glutathione_Transferase_(cytos"/>
    <property type="match status" value="1"/>
</dbReference>
<dbReference type="SUPFAM" id="SSF52833">
    <property type="entry name" value="Thioredoxin-like"/>
    <property type="match status" value="1"/>
</dbReference>
<dbReference type="GO" id="GO:0004364">
    <property type="term" value="F:glutathione transferase activity"/>
    <property type="evidence" value="ECO:0007669"/>
    <property type="project" value="UniProtKB-UniRule"/>
</dbReference>
<dbReference type="InterPro" id="IPR004045">
    <property type="entry name" value="Glutathione_S-Trfase_N"/>
</dbReference>
<evidence type="ECO:0000256" key="2">
    <source>
        <dbReference type="ARBA" id="ARBA00047960"/>
    </source>
</evidence>
<evidence type="ECO:0000256" key="1">
    <source>
        <dbReference type="ARBA" id="ARBA00022679"/>
    </source>
</evidence>
<dbReference type="InterPro" id="IPR045073">
    <property type="entry name" value="Omega/Tau-like"/>
</dbReference>
<feature type="domain" description="GST N-terminal" evidence="4">
    <location>
        <begin position="5"/>
        <end position="84"/>
    </location>
</feature>
<reference evidence="6 7" key="1">
    <citation type="journal article" date="2023" name="G3 (Bethesda)">
        <title>A chromosome-length genome assembly and annotation of blackberry (Rubus argutus, cv. 'Hillquist').</title>
        <authorList>
            <person name="Bruna T."/>
            <person name="Aryal R."/>
            <person name="Dudchenko O."/>
            <person name="Sargent D.J."/>
            <person name="Mead D."/>
            <person name="Buti M."/>
            <person name="Cavallini A."/>
            <person name="Hytonen T."/>
            <person name="Andres J."/>
            <person name="Pham M."/>
            <person name="Weisz D."/>
            <person name="Mascagni F."/>
            <person name="Usai G."/>
            <person name="Natali L."/>
            <person name="Bassil N."/>
            <person name="Fernandez G.E."/>
            <person name="Lomsadze A."/>
            <person name="Armour M."/>
            <person name="Olukolu B."/>
            <person name="Poorten T."/>
            <person name="Britton C."/>
            <person name="Davik J."/>
            <person name="Ashrafi H."/>
            <person name="Aiden E.L."/>
            <person name="Borodovsky M."/>
            <person name="Worthington M."/>
        </authorList>
    </citation>
    <scope>NUCLEOTIDE SEQUENCE [LARGE SCALE GENOMIC DNA]</scope>
    <source>
        <strain evidence="6">PI 553951</strain>
    </source>
</reference>
<proteinExistence type="inferred from homology"/>
<dbReference type="GO" id="GO:0006749">
    <property type="term" value="P:glutathione metabolic process"/>
    <property type="evidence" value="ECO:0007669"/>
    <property type="project" value="InterPro"/>
</dbReference>
<dbReference type="FunFam" id="3.40.30.10:FF:000014">
    <property type="entry name" value="Tau class glutathione S-transferase"/>
    <property type="match status" value="1"/>
</dbReference>
<comment type="similarity">
    <text evidence="3">Belongs to the GST superfamily.</text>
</comment>
<dbReference type="PANTHER" id="PTHR11260:SF711">
    <property type="entry name" value="GLUTATHIONE S-TRANSFERASE U9"/>
    <property type="match status" value="1"/>
</dbReference>
<dbReference type="InterPro" id="IPR036249">
    <property type="entry name" value="Thioredoxin-like_sf"/>
</dbReference>
<dbReference type="PROSITE" id="PS50404">
    <property type="entry name" value="GST_NTER"/>
    <property type="match status" value="1"/>
</dbReference>
<dbReference type="SFLD" id="SFLDG01152">
    <property type="entry name" value="Main.3:_Omega-_and_Tau-like"/>
    <property type="match status" value="1"/>
</dbReference>
<evidence type="ECO:0000313" key="7">
    <source>
        <dbReference type="Proteomes" id="UP001457282"/>
    </source>
</evidence>
<evidence type="ECO:0000259" key="4">
    <source>
        <dbReference type="PROSITE" id="PS50404"/>
    </source>
</evidence>
<dbReference type="GO" id="GO:0005829">
    <property type="term" value="C:cytosol"/>
    <property type="evidence" value="ECO:0007669"/>
    <property type="project" value="UniProtKB-SubCell"/>
</dbReference>
<dbReference type="Gene3D" id="1.20.1050.10">
    <property type="match status" value="1"/>
</dbReference>
<dbReference type="AlphaFoldDB" id="A0AAW1WRM9"/>
<keyword evidence="7" id="KW-1185">Reference proteome</keyword>
<dbReference type="SFLD" id="SFLDG00358">
    <property type="entry name" value="Main_(cytGST)"/>
    <property type="match status" value="1"/>
</dbReference>
<organism evidence="6 7">
    <name type="scientific">Rubus argutus</name>
    <name type="common">Southern blackberry</name>
    <dbReference type="NCBI Taxonomy" id="59490"/>
    <lineage>
        <taxon>Eukaryota</taxon>
        <taxon>Viridiplantae</taxon>
        <taxon>Streptophyta</taxon>
        <taxon>Embryophyta</taxon>
        <taxon>Tracheophyta</taxon>
        <taxon>Spermatophyta</taxon>
        <taxon>Magnoliopsida</taxon>
        <taxon>eudicotyledons</taxon>
        <taxon>Gunneridae</taxon>
        <taxon>Pentapetalae</taxon>
        <taxon>rosids</taxon>
        <taxon>fabids</taxon>
        <taxon>Rosales</taxon>
        <taxon>Rosaceae</taxon>
        <taxon>Rosoideae</taxon>
        <taxon>Rosoideae incertae sedis</taxon>
        <taxon>Rubus</taxon>
    </lineage>
</organism>
<dbReference type="InterPro" id="IPR036282">
    <property type="entry name" value="Glutathione-S-Trfase_C_sf"/>
</dbReference>
<dbReference type="InterPro" id="IPR040079">
    <property type="entry name" value="Glutathione_S-Trfase"/>
</dbReference>
<comment type="caution">
    <text evidence="6">The sequence shown here is derived from an EMBL/GenBank/DDBJ whole genome shotgun (WGS) entry which is preliminary data.</text>
</comment>
<dbReference type="Gene3D" id="3.40.30.10">
    <property type="entry name" value="Glutaredoxin"/>
    <property type="match status" value="1"/>
</dbReference>
<dbReference type="InterPro" id="IPR010987">
    <property type="entry name" value="Glutathione-S-Trfase_C-like"/>
</dbReference>
<keyword evidence="1 3" id="KW-0808">Transferase</keyword>
<gene>
    <name evidence="6" type="ORF">M0R45_023253</name>
</gene>
<sequence length="233" mass="26503">MAEQKKVTLYGMWASPYVKMVELALKVKDIPYEYVEEDLMNKSQLLLKFNPVHKKVPVLVHIGKAIAESLVIVEYIDENWKTGPQFLPEDPYKRSQIRFWVSYMQQVFEALTLVVKTSGEAQEKALKEWFEKVKLLEEGLKGLFPDGIPSSVDEYSKNVTLLDLAMFSYFGANEALLEVLGIKLIDPGMTPLVFSCITALIEIPEVKKASNPHEKMVAFLKLFRENALKSAKA</sequence>
<comment type="function">
    <text evidence="3">Is involved in the conjugation of reduced glutathione to a wide number of exogenous and endogenous hydrophobic electrophiles.</text>
</comment>
<comment type="catalytic activity">
    <reaction evidence="2 3">
        <text>RX + glutathione = an S-substituted glutathione + a halide anion + H(+)</text>
        <dbReference type="Rhea" id="RHEA:16437"/>
        <dbReference type="ChEBI" id="CHEBI:15378"/>
        <dbReference type="ChEBI" id="CHEBI:16042"/>
        <dbReference type="ChEBI" id="CHEBI:17792"/>
        <dbReference type="ChEBI" id="CHEBI:57925"/>
        <dbReference type="ChEBI" id="CHEBI:90779"/>
        <dbReference type="EC" id="2.5.1.18"/>
    </reaction>
</comment>
<accession>A0AAW1WRM9</accession>
<dbReference type="EMBL" id="JBEDUW010000005">
    <property type="protein sequence ID" value="KAK9925997.1"/>
    <property type="molecule type" value="Genomic_DNA"/>
</dbReference>
<evidence type="ECO:0000259" key="5">
    <source>
        <dbReference type="PROSITE" id="PS50405"/>
    </source>
</evidence>
<keyword evidence="3" id="KW-0963">Cytoplasm</keyword>
<name>A0AAW1WRM9_RUBAR</name>
<dbReference type="CDD" id="cd03058">
    <property type="entry name" value="GST_N_Tau"/>
    <property type="match status" value="1"/>
</dbReference>
<comment type="subcellular location">
    <subcellularLocation>
        <location evidence="3">Cytoplasm</location>
        <location evidence="3">Cytosol</location>
    </subcellularLocation>
</comment>
<protein>
    <recommendedName>
        <fullName evidence="3">Glutathione S-transferase</fullName>
        <ecNumber evidence="3">2.5.1.18</ecNumber>
    </recommendedName>
</protein>
<dbReference type="Proteomes" id="UP001457282">
    <property type="component" value="Unassembled WGS sequence"/>
</dbReference>